<comment type="caution">
    <text evidence="5">The sequence shown here is derived from an EMBL/GenBank/DDBJ whole genome shotgun (WGS) entry which is preliminary data.</text>
</comment>
<evidence type="ECO:0000313" key="6">
    <source>
        <dbReference type="Proteomes" id="UP000481327"/>
    </source>
</evidence>
<dbReference type="PROSITE" id="PS50887">
    <property type="entry name" value="GGDEF"/>
    <property type="match status" value="1"/>
</dbReference>
<feature type="domain" description="GGDEF" evidence="4">
    <location>
        <begin position="173"/>
        <end position="308"/>
    </location>
</feature>
<dbReference type="InterPro" id="IPR013656">
    <property type="entry name" value="PAS_4"/>
</dbReference>
<protein>
    <recommendedName>
        <fullName evidence="1">diguanylate cyclase</fullName>
        <ecNumber evidence="1">2.7.7.65</ecNumber>
    </recommendedName>
</protein>
<dbReference type="Gene3D" id="3.30.450.20">
    <property type="entry name" value="PAS domain"/>
    <property type="match status" value="1"/>
</dbReference>
<dbReference type="EC" id="2.7.7.65" evidence="1"/>
<dbReference type="SUPFAM" id="SSF55785">
    <property type="entry name" value="PYP-like sensor domain (PAS domain)"/>
    <property type="match status" value="1"/>
</dbReference>
<evidence type="ECO:0000259" key="4">
    <source>
        <dbReference type="PROSITE" id="PS50887"/>
    </source>
</evidence>
<dbReference type="PANTHER" id="PTHR45138:SF9">
    <property type="entry name" value="DIGUANYLATE CYCLASE DGCM-RELATED"/>
    <property type="match status" value="1"/>
</dbReference>
<dbReference type="InterPro" id="IPR000014">
    <property type="entry name" value="PAS"/>
</dbReference>
<dbReference type="InterPro" id="IPR043128">
    <property type="entry name" value="Rev_trsase/Diguanyl_cyclase"/>
</dbReference>
<dbReference type="GO" id="GO:0052621">
    <property type="term" value="F:diguanylate cyclase activity"/>
    <property type="evidence" value="ECO:0007669"/>
    <property type="project" value="UniProtKB-EC"/>
</dbReference>
<dbReference type="GO" id="GO:0005886">
    <property type="term" value="C:plasma membrane"/>
    <property type="evidence" value="ECO:0007669"/>
    <property type="project" value="TreeGrafter"/>
</dbReference>
<dbReference type="InterPro" id="IPR050469">
    <property type="entry name" value="Diguanylate_Cyclase"/>
</dbReference>
<reference evidence="5 6" key="1">
    <citation type="submission" date="2019-09" db="EMBL/GenBank/DDBJ databases">
        <title>Polymorphobacter sp. isolated from a lake in China.</title>
        <authorList>
            <person name="Liu Z."/>
        </authorList>
    </citation>
    <scope>NUCLEOTIDE SEQUENCE [LARGE SCALE GENOMIC DNA]</scope>
    <source>
        <strain evidence="5 6">D40P</strain>
    </source>
</reference>
<comment type="catalytic activity">
    <reaction evidence="2">
        <text>2 GTP = 3',3'-c-di-GMP + 2 diphosphate</text>
        <dbReference type="Rhea" id="RHEA:24898"/>
        <dbReference type="ChEBI" id="CHEBI:33019"/>
        <dbReference type="ChEBI" id="CHEBI:37565"/>
        <dbReference type="ChEBI" id="CHEBI:58805"/>
        <dbReference type="EC" id="2.7.7.65"/>
    </reaction>
</comment>
<dbReference type="InterPro" id="IPR000160">
    <property type="entry name" value="GGDEF_dom"/>
</dbReference>
<dbReference type="Gene3D" id="3.30.70.270">
    <property type="match status" value="1"/>
</dbReference>
<evidence type="ECO:0000313" key="5">
    <source>
        <dbReference type="EMBL" id="MQT18733.1"/>
    </source>
</evidence>
<dbReference type="Pfam" id="PF08448">
    <property type="entry name" value="PAS_4"/>
    <property type="match status" value="1"/>
</dbReference>
<organism evidence="5 6">
    <name type="scientific">Sandarakinorhabdus fusca</name>
    <dbReference type="NCBI Taxonomy" id="1439888"/>
    <lineage>
        <taxon>Bacteria</taxon>
        <taxon>Pseudomonadati</taxon>
        <taxon>Pseudomonadota</taxon>
        <taxon>Alphaproteobacteria</taxon>
        <taxon>Sphingomonadales</taxon>
        <taxon>Sphingosinicellaceae</taxon>
        <taxon>Sandarakinorhabdus</taxon>
    </lineage>
</organism>
<dbReference type="Pfam" id="PF00990">
    <property type="entry name" value="GGDEF"/>
    <property type="match status" value="1"/>
</dbReference>
<dbReference type="PANTHER" id="PTHR45138">
    <property type="entry name" value="REGULATORY COMPONENTS OF SENSORY TRANSDUCTION SYSTEM"/>
    <property type="match status" value="1"/>
</dbReference>
<feature type="domain" description="PAS" evidence="3">
    <location>
        <begin position="25"/>
        <end position="103"/>
    </location>
</feature>
<gene>
    <name evidence="5" type="ORF">F3168_15905</name>
</gene>
<dbReference type="PROSITE" id="PS50112">
    <property type="entry name" value="PAS"/>
    <property type="match status" value="1"/>
</dbReference>
<keyword evidence="6" id="KW-1185">Reference proteome</keyword>
<evidence type="ECO:0000256" key="1">
    <source>
        <dbReference type="ARBA" id="ARBA00012528"/>
    </source>
</evidence>
<dbReference type="GO" id="GO:0043709">
    <property type="term" value="P:cell adhesion involved in single-species biofilm formation"/>
    <property type="evidence" value="ECO:0007669"/>
    <property type="project" value="TreeGrafter"/>
</dbReference>
<dbReference type="AlphaFoldDB" id="A0A7C9GRP3"/>
<dbReference type="NCBIfam" id="TIGR00254">
    <property type="entry name" value="GGDEF"/>
    <property type="match status" value="1"/>
</dbReference>
<dbReference type="SMART" id="SM00267">
    <property type="entry name" value="GGDEF"/>
    <property type="match status" value="1"/>
</dbReference>
<dbReference type="EMBL" id="WIOL01000010">
    <property type="protein sequence ID" value="MQT18733.1"/>
    <property type="molecule type" value="Genomic_DNA"/>
</dbReference>
<dbReference type="Proteomes" id="UP000481327">
    <property type="component" value="Unassembled WGS sequence"/>
</dbReference>
<evidence type="ECO:0000259" key="3">
    <source>
        <dbReference type="PROSITE" id="PS50112"/>
    </source>
</evidence>
<evidence type="ECO:0000256" key="2">
    <source>
        <dbReference type="ARBA" id="ARBA00034247"/>
    </source>
</evidence>
<sequence>MQCLLEKRTVDYVTRVKELAAEAVTSSIFQRALDALPDGVLLVNAERRMVYANTAFTRLWQMPDDILASKDDARALQYVTDQLVDPEQFRLEVERLHATTETSEDEILFKDGRIISRRSLPFEEGVDLAARIWIFTDITEARSASVDHLTGLPNRLAFSRAFPHFVTAPADGLTRSIAMLDVDNFKRYNDLYGHACGDDVLDEIGTIFQAHGQETGDLAFRIGGEEFLMATRTRNSSEARILFEKLRKSICALNIVHEGNRPHQCVTVSIGFASFQGAAEPQAIFETVDKALYLAKDSGRNRIVEATV</sequence>
<proteinExistence type="predicted"/>
<dbReference type="InterPro" id="IPR035965">
    <property type="entry name" value="PAS-like_dom_sf"/>
</dbReference>
<name>A0A7C9GRP3_9SPHN</name>
<dbReference type="CDD" id="cd01949">
    <property type="entry name" value="GGDEF"/>
    <property type="match status" value="1"/>
</dbReference>
<dbReference type="GO" id="GO:1902201">
    <property type="term" value="P:negative regulation of bacterial-type flagellum-dependent cell motility"/>
    <property type="evidence" value="ECO:0007669"/>
    <property type="project" value="TreeGrafter"/>
</dbReference>
<dbReference type="InterPro" id="IPR029787">
    <property type="entry name" value="Nucleotide_cyclase"/>
</dbReference>
<accession>A0A7C9GRP3</accession>
<dbReference type="SUPFAM" id="SSF55073">
    <property type="entry name" value="Nucleotide cyclase"/>
    <property type="match status" value="1"/>
</dbReference>